<evidence type="ECO:0000313" key="2">
    <source>
        <dbReference type="EMBL" id="KAJ1087591.1"/>
    </source>
</evidence>
<reference evidence="2" key="1">
    <citation type="journal article" date="2022" name="bioRxiv">
        <title>Sequencing and chromosome-scale assembly of the giantPleurodeles waltlgenome.</title>
        <authorList>
            <person name="Brown T."/>
            <person name="Elewa A."/>
            <person name="Iarovenko S."/>
            <person name="Subramanian E."/>
            <person name="Araus A.J."/>
            <person name="Petzold A."/>
            <person name="Susuki M."/>
            <person name="Suzuki K.-i.T."/>
            <person name="Hayashi T."/>
            <person name="Toyoda A."/>
            <person name="Oliveira C."/>
            <person name="Osipova E."/>
            <person name="Leigh N.D."/>
            <person name="Simon A."/>
            <person name="Yun M.H."/>
        </authorList>
    </citation>
    <scope>NUCLEOTIDE SEQUENCE</scope>
    <source>
        <strain evidence="2">20211129_DDA</strain>
        <tissue evidence="2">Liver</tissue>
    </source>
</reference>
<name>A0AAV7L7G9_PLEWA</name>
<accession>A0AAV7L7G9</accession>
<gene>
    <name evidence="2" type="ORF">NDU88_000758</name>
</gene>
<protein>
    <submittedName>
        <fullName evidence="2">Uncharacterized protein</fullName>
    </submittedName>
</protein>
<feature type="region of interest" description="Disordered" evidence="1">
    <location>
        <begin position="80"/>
        <end position="113"/>
    </location>
</feature>
<organism evidence="2 3">
    <name type="scientific">Pleurodeles waltl</name>
    <name type="common">Iberian ribbed newt</name>
    <dbReference type="NCBI Taxonomy" id="8319"/>
    <lineage>
        <taxon>Eukaryota</taxon>
        <taxon>Metazoa</taxon>
        <taxon>Chordata</taxon>
        <taxon>Craniata</taxon>
        <taxon>Vertebrata</taxon>
        <taxon>Euteleostomi</taxon>
        <taxon>Amphibia</taxon>
        <taxon>Batrachia</taxon>
        <taxon>Caudata</taxon>
        <taxon>Salamandroidea</taxon>
        <taxon>Salamandridae</taxon>
        <taxon>Pleurodelinae</taxon>
        <taxon>Pleurodeles</taxon>
    </lineage>
</organism>
<evidence type="ECO:0000313" key="3">
    <source>
        <dbReference type="Proteomes" id="UP001066276"/>
    </source>
</evidence>
<sequence>MKETQSGNLDQPAPLPTPFQAYYKKPCSNGKFALLKDPTAAIYSDVIEGLLTPMAPQILGSMQMQQGAFVDKTSSINPAPLVIRSTSDQRSKLESPLQKSAEKQPAVDPDLNLDLPLEQPVDLQDMRMSSSNDLTKKKPQANSTLIKAQVHVSTTTMAHSIEEQDTQLIATTTDNPHGLQLPIIFEDQSGVPKDSLFIETHLQLTPMLHQSQDTQGLKRRPEACSGLFTTELEDSWLQSISITNDKDLIQALGLRTFVWSKCCSLVFGQSLRPQEAIICSSAPQQ</sequence>
<proteinExistence type="predicted"/>
<keyword evidence="3" id="KW-1185">Reference proteome</keyword>
<evidence type="ECO:0000256" key="1">
    <source>
        <dbReference type="SAM" id="MobiDB-lite"/>
    </source>
</evidence>
<dbReference type="Proteomes" id="UP001066276">
    <property type="component" value="Chromosome 11"/>
</dbReference>
<dbReference type="EMBL" id="JANPWB010000015">
    <property type="protein sequence ID" value="KAJ1087591.1"/>
    <property type="molecule type" value="Genomic_DNA"/>
</dbReference>
<dbReference type="AlphaFoldDB" id="A0AAV7L7G9"/>
<comment type="caution">
    <text evidence="2">The sequence shown here is derived from an EMBL/GenBank/DDBJ whole genome shotgun (WGS) entry which is preliminary data.</text>
</comment>